<dbReference type="SUPFAM" id="SSF50370">
    <property type="entry name" value="Ricin B-like lectins"/>
    <property type="match status" value="2"/>
</dbReference>
<dbReference type="InterPro" id="IPR035992">
    <property type="entry name" value="Ricin_B-like_lectins"/>
</dbReference>
<evidence type="ECO:0000313" key="2">
    <source>
        <dbReference type="Proteomes" id="UP001054889"/>
    </source>
</evidence>
<dbReference type="AlphaFoldDB" id="A0AAV5CK97"/>
<reference evidence="1" key="1">
    <citation type="journal article" date="2018" name="DNA Res.">
        <title>Multiple hybrid de novo genome assembly of finger millet, an orphan allotetraploid crop.</title>
        <authorList>
            <person name="Hatakeyama M."/>
            <person name="Aluri S."/>
            <person name="Balachadran M.T."/>
            <person name="Sivarajan S.R."/>
            <person name="Patrignani A."/>
            <person name="Gruter S."/>
            <person name="Poveda L."/>
            <person name="Shimizu-Inatsugi R."/>
            <person name="Baeten J."/>
            <person name="Francoijs K.J."/>
            <person name="Nataraja K.N."/>
            <person name="Reddy Y.A.N."/>
            <person name="Phadnis S."/>
            <person name="Ravikumar R.L."/>
            <person name="Schlapbach R."/>
            <person name="Sreeman S.M."/>
            <person name="Shimizu K.K."/>
        </authorList>
    </citation>
    <scope>NUCLEOTIDE SEQUENCE</scope>
</reference>
<dbReference type="CDD" id="cd23431">
    <property type="entry name" value="beta-trefoil_Ricin_AtEULS3-like"/>
    <property type="match status" value="1"/>
</dbReference>
<dbReference type="EMBL" id="BQKI01000007">
    <property type="protein sequence ID" value="GJM98458.1"/>
    <property type="molecule type" value="Genomic_DNA"/>
</dbReference>
<reference evidence="1" key="2">
    <citation type="submission" date="2021-12" db="EMBL/GenBank/DDBJ databases">
        <title>Resequencing data analysis of finger millet.</title>
        <authorList>
            <person name="Hatakeyama M."/>
            <person name="Aluri S."/>
            <person name="Balachadran M.T."/>
            <person name="Sivarajan S.R."/>
            <person name="Poveda L."/>
            <person name="Shimizu-Inatsugi R."/>
            <person name="Schlapbach R."/>
            <person name="Sreeman S.M."/>
            <person name="Shimizu K.K."/>
        </authorList>
    </citation>
    <scope>NUCLEOTIDE SEQUENCE</scope>
</reference>
<organism evidence="1 2">
    <name type="scientific">Eleusine coracana subsp. coracana</name>
    <dbReference type="NCBI Taxonomy" id="191504"/>
    <lineage>
        <taxon>Eukaryota</taxon>
        <taxon>Viridiplantae</taxon>
        <taxon>Streptophyta</taxon>
        <taxon>Embryophyta</taxon>
        <taxon>Tracheophyta</taxon>
        <taxon>Spermatophyta</taxon>
        <taxon>Magnoliopsida</taxon>
        <taxon>Liliopsida</taxon>
        <taxon>Poales</taxon>
        <taxon>Poaceae</taxon>
        <taxon>PACMAD clade</taxon>
        <taxon>Chloridoideae</taxon>
        <taxon>Cynodonteae</taxon>
        <taxon>Eleusininae</taxon>
        <taxon>Eleusine</taxon>
    </lineage>
</organism>
<evidence type="ECO:0000313" key="1">
    <source>
        <dbReference type="EMBL" id="GJM98458.1"/>
    </source>
</evidence>
<proteinExistence type="predicted"/>
<gene>
    <name evidence="1" type="primary">ga15473</name>
    <name evidence="1" type="ORF">PR202_ga15473</name>
</gene>
<dbReference type="PANTHER" id="PTHR31257">
    <property type="entry name" value="RICIN B-LIKE LECTIN EULS3"/>
    <property type="match status" value="1"/>
</dbReference>
<name>A0AAV5CK97_ELECO</name>
<dbReference type="PANTHER" id="PTHR31257:SF21">
    <property type="entry name" value="OS07G0683600 PROTEIN"/>
    <property type="match status" value="1"/>
</dbReference>
<accession>A0AAV5CK97</accession>
<sequence length="319" mass="35543">MFGFLGRNTDASPPPTFRVFCEADEGRCLAVRDGALALAAANRRDKRQHWTKDVHLSRVIKDKDGHPVFSLVNKATGLALQHSLGPRLQVRLARFYPSGYDESVLWTESADLRKAFGCIRTMHNVDLCLDAPGDGTIVMLSFIKMNGPIESQSWKTVPWSNQVSIDELDSQPTSRIYCKHYEGFSVTVRNGIVCLASTDSNDKYQHWIEDKRPGDFFRDHDGYPAFVLVNKVTGEAISGEAGHNHPLKLKPYNPNFLDVSVFWTISGDMGHGFRCIHMADDIGLSLEASQDSKDNGSSTIIVLSCGSKGDNLQWKIVPW</sequence>
<protein>
    <submittedName>
        <fullName evidence="1">Uncharacterized protein</fullName>
    </submittedName>
</protein>
<dbReference type="InterPro" id="IPR040249">
    <property type="entry name" value="Ricin_B-like_lectin_EULS3-like"/>
</dbReference>
<keyword evidence="2" id="KW-1185">Reference proteome</keyword>
<dbReference type="Proteomes" id="UP001054889">
    <property type="component" value="Unassembled WGS sequence"/>
</dbReference>
<comment type="caution">
    <text evidence="1">The sequence shown here is derived from an EMBL/GenBank/DDBJ whole genome shotgun (WGS) entry which is preliminary data.</text>
</comment>